<dbReference type="PRINTS" id="PR00081">
    <property type="entry name" value="GDHRDH"/>
</dbReference>
<dbReference type="FunFam" id="3.40.50.720:FF:000084">
    <property type="entry name" value="Short-chain dehydrogenase reductase"/>
    <property type="match status" value="1"/>
</dbReference>
<dbReference type="PRINTS" id="PR00080">
    <property type="entry name" value="SDRFAMILY"/>
</dbReference>
<dbReference type="InterPro" id="IPR036291">
    <property type="entry name" value="NAD(P)-bd_dom_sf"/>
</dbReference>
<reference evidence="3 4" key="1">
    <citation type="journal article" date="2020" name="G3 (Bethesda)">
        <title>CeMbio - The Caenorhabditis elegans Microbiome Resource.</title>
        <authorList>
            <person name="Dirksen P."/>
            <person name="Assie A."/>
            <person name="Zimmermann J."/>
            <person name="Zhang F."/>
            <person name="Tietje A.M."/>
            <person name="Marsh S.A."/>
            <person name="Felix M.A."/>
            <person name="Shapira M."/>
            <person name="Kaleta C."/>
            <person name="Schulenburg H."/>
            <person name="Samuel B."/>
        </authorList>
    </citation>
    <scope>NUCLEOTIDE SEQUENCE [LARGE SCALE GENOMIC DNA]</scope>
    <source>
        <strain evidence="3 4">BIGb0172</strain>
    </source>
</reference>
<sequence length="274" mass="28161">MSEPTSVPAQAPAQAQAPSHFPETPGLLQGRLALITGAASGIGQAIAISFAKAGARVIVTDLDTARCADTLAQVKAAGVDGWAFALDVTDLEACQALAARIGSDIGPVDTLVNNAGLLIREGIDHPQASRHLRQVIDVNVFGLYNMVQSWLLALRATRGCILNIASGAAFIAQGNAMGYSASKGAVKMATQTLALDLGRDGIRVNALAPGVIHTPMTEATRNNPQRLQGFIQRTPAGRIGVPQELAGPAVFLVSGLASYVNGVTLPVDGGTVAV</sequence>
<dbReference type="RefSeq" id="WP_182327826.1">
    <property type="nucleotide sequence ID" value="NZ_CP058554.1"/>
</dbReference>
<feature type="compositionally biased region" description="Low complexity" evidence="2">
    <location>
        <begin position="8"/>
        <end position="18"/>
    </location>
</feature>
<gene>
    <name evidence="3" type="ORF">HS961_10870</name>
</gene>
<dbReference type="Proteomes" id="UP000515240">
    <property type="component" value="Chromosome"/>
</dbReference>
<dbReference type="Gene3D" id="3.40.50.720">
    <property type="entry name" value="NAD(P)-binding Rossmann-like Domain"/>
    <property type="match status" value="1"/>
</dbReference>
<organism evidence="3 4">
    <name type="scientific">Comamonas piscis</name>
    <dbReference type="NCBI Taxonomy" id="1562974"/>
    <lineage>
        <taxon>Bacteria</taxon>
        <taxon>Pseudomonadati</taxon>
        <taxon>Pseudomonadota</taxon>
        <taxon>Betaproteobacteria</taxon>
        <taxon>Burkholderiales</taxon>
        <taxon>Comamonadaceae</taxon>
        <taxon>Comamonas</taxon>
    </lineage>
</organism>
<dbReference type="KEGG" id="cpis:HS961_10870"/>
<proteinExistence type="inferred from homology"/>
<evidence type="ECO:0000256" key="2">
    <source>
        <dbReference type="SAM" id="MobiDB-lite"/>
    </source>
</evidence>
<dbReference type="GO" id="GO:0030497">
    <property type="term" value="P:fatty acid elongation"/>
    <property type="evidence" value="ECO:0007669"/>
    <property type="project" value="TreeGrafter"/>
</dbReference>
<dbReference type="AlphaFoldDB" id="A0A7G5EH13"/>
<keyword evidence="4" id="KW-1185">Reference proteome</keyword>
<dbReference type="InterPro" id="IPR002347">
    <property type="entry name" value="SDR_fam"/>
</dbReference>
<dbReference type="PANTHER" id="PTHR42760">
    <property type="entry name" value="SHORT-CHAIN DEHYDROGENASES/REDUCTASES FAMILY MEMBER"/>
    <property type="match status" value="1"/>
</dbReference>
<dbReference type="SUPFAM" id="SSF51735">
    <property type="entry name" value="NAD(P)-binding Rossmann-fold domains"/>
    <property type="match status" value="1"/>
</dbReference>
<comment type="similarity">
    <text evidence="1">Belongs to the short-chain dehydrogenases/reductases (SDR) family.</text>
</comment>
<protein>
    <submittedName>
        <fullName evidence="3">Glucose 1-dehydrogenase</fullName>
        <ecNumber evidence="3">1.1.1.47</ecNumber>
    </submittedName>
</protein>
<dbReference type="PANTHER" id="PTHR42760:SF135">
    <property type="entry name" value="BLL7886 PROTEIN"/>
    <property type="match status" value="1"/>
</dbReference>
<feature type="region of interest" description="Disordered" evidence="2">
    <location>
        <begin position="1"/>
        <end position="22"/>
    </location>
</feature>
<keyword evidence="3" id="KW-0560">Oxidoreductase</keyword>
<dbReference type="NCBIfam" id="NF005559">
    <property type="entry name" value="PRK07231.1"/>
    <property type="match status" value="1"/>
</dbReference>
<dbReference type="GO" id="GO:0047936">
    <property type="term" value="F:glucose 1-dehydrogenase [NAD(P)+] activity"/>
    <property type="evidence" value="ECO:0007669"/>
    <property type="project" value="UniProtKB-EC"/>
</dbReference>
<dbReference type="EMBL" id="CP058554">
    <property type="protein sequence ID" value="QMV73288.1"/>
    <property type="molecule type" value="Genomic_DNA"/>
</dbReference>
<evidence type="ECO:0000256" key="1">
    <source>
        <dbReference type="ARBA" id="ARBA00006484"/>
    </source>
</evidence>
<dbReference type="EC" id="1.1.1.47" evidence="3"/>
<evidence type="ECO:0000313" key="3">
    <source>
        <dbReference type="EMBL" id="QMV73288.1"/>
    </source>
</evidence>
<name>A0A7G5EH13_9BURK</name>
<dbReference type="Pfam" id="PF13561">
    <property type="entry name" value="adh_short_C2"/>
    <property type="match status" value="1"/>
</dbReference>
<evidence type="ECO:0000313" key="4">
    <source>
        <dbReference type="Proteomes" id="UP000515240"/>
    </source>
</evidence>
<accession>A0A7G5EH13</accession>